<organism evidence="2 3">
    <name type="scientific">Streptomyces europaeiscabiei</name>
    <dbReference type="NCBI Taxonomy" id="146819"/>
    <lineage>
        <taxon>Bacteria</taxon>
        <taxon>Bacillati</taxon>
        <taxon>Actinomycetota</taxon>
        <taxon>Actinomycetes</taxon>
        <taxon>Kitasatosporales</taxon>
        <taxon>Streptomycetaceae</taxon>
        <taxon>Streptomyces</taxon>
    </lineage>
</organism>
<gene>
    <name evidence="2" type="ORF">PV662_23480</name>
</gene>
<feature type="region of interest" description="Disordered" evidence="1">
    <location>
        <begin position="106"/>
        <end position="143"/>
    </location>
</feature>
<evidence type="ECO:0000256" key="1">
    <source>
        <dbReference type="SAM" id="MobiDB-lite"/>
    </source>
</evidence>
<accession>A0ABU4NIQ4</accession>
<feature type="compositionally biased region" description="Basic residues" evidence="1">
    <location>
        <begin position="123"/>
        <end position="134"/>
    </location>
</feature>
<dbReference type="EMBL" id="JARAYU010000008">
    <property type="protein sequence ID" value="MDX3702683.1"/>
    <property type="molecule type" value="Genomic_DNA"/>
</dbReference>
<name>A0ABU4NIQ4_9ACTN</name>
<protein>
    <submittedName>
        <fullName evidence="2">Uncharacterized protein</fullName>
    </submittedName>
</protein>
<evidence type="ECO:0000313" key="3">
    <source>
        <dbReference type="Proteomes" id="UP001271274"/>
    </source>
</evidence>
<feature type="compositionally biased region" description="Low complexity" evidence="1">
    <location>
        <begin position="109"/>
        <end position="122"/>
    </location>
</feature>
<feature type="region of interest" description="Disordered" evidence="1">
    <location>
        <begin position="61"/>
        <end position="90"/>
    </location>
</feature>
<dbReference type="Proteomes" id="UP001271274">
    <property type="component" value="Unassembled WGS sequence"/>
</dbReference>
<reference evidence="2 3" key="1">
    <citation type="journal article" date="2023" name="Microb. Genom.">
        <title>Mesoterricola silvestris gen. nov., sp. nov., Mesoterricola sediminis sp. nov., Geothrix oryzae sp. nov., Geothrix edaphica sp. nov., Geothrix rubra sp. nov., and Geothrix limicola sp. nov., six novel members of Acidobacteriota isolated from soils.</title>
        <authorList>
            <person name="Weisberg A.J."/>
            <person name="Pearce E."/>
            <person name="Kramer C.G."/>
            <person name="Chang J.H."/>
            <person name="Clarke C.R."/>
        </authorList>
    </citation>
    <scope>NUCLEOTIDE SEQUENCE [LARGE SCALE GENOMIC DNA]</scope>
    <source>
        <strain evidence="2 3">ID09-01A</strain>
    </source>
</reference>
<comment type="caution">
    <text evidence="2">The sequence shown here is derived from an EMBL/GenBank/DDBJ whole genome shotgun (WGS) entry which is preliminary data.</text>
</comment>
<sequence length="143" mass="15772">MPVSPRRTHGDQRRDGRRLLPRQPRPGRIITAGTRTTLTVGLLAGTFRLVNRAGGTMLDIEHTSTADDADTGRVARAPERSLPIGPVLPQTRDAPYAAAQVWQKLPAEPLSTSPSGPTTTIRVQRRRRRSRTRHGWSAPRACE</sequence>
<proteinExistence type="predicted"/>
<keyword evidence="3" id="KW-1185">Reference proteome</keyword>
<feature type="region of interest" description="Disordered" evidence="1">
    <location>
        <begin position="1"/>
        <end position="28"/>
    </location>
</feature>
<evidence type="ECO:0000313" key="2">
    <source>
        <dbReference type="EMBL" id="MDX3702683.1"/>
    </source>
</evidence>
<feature type="compositionally biased region" description="Basic and acidic residues" evidence="1">
    <location>
        <begin position="8"/>
        <end position="18"/>
    </location>
</feature>
<feature type="compositionally biased region" description="Basic and acidic residues" evidence="1">
    <location>
        <begin position="61"/>
        <end position="79"/>
    </location>
</feature>
<dbReference type="RefSeq" id="WP_060893518.1">
    <property type="nucleotide sequence ID" value="NZ_JARAYT010000009.1"/>
</dbReference>